<evidence type="ECO:0000313" key="2">
    <source>
        <dbReference type="Proteomes" id="UP001162483"/>
    </source>
</evidence>
<comment type="caution">
    <text evidence="1">The sequence shown here is derived from an EMBL/GenBank/DDBJ whole genome shotgun (WGS) entry which is preliminary data.</text>
</comment>
<feature type="non-terminal residue" evidence="1">
    <location>
        <position position="1"/>
    </location>
</feature>
<keyword evidence="2" id="KW-1185">Reference proteome</keyword>
<gene>
    <name evidence="1" type="ORF">SPARVUS_LOCUS6891285</name>
</gene>
<reference evidence="1" key="1">
    <citation type="submission" date="2023-05" db="EMBL/GenBank/DDBJ databases">
        <authorList>
            <person name="Stuckert A."/>
        </authorList>
    </citation>
    <scope>NUCLEOTIDE SEQUENCE</scope>
</reference>
<organism evidence="1 2">
    <name type="scientific">Staurois parvus</name>
    <dbReference type="NCBI Taxonomy" id="386267"/>
    <lineage>
        <taxon>Eukaryota</taxon>
        <taxon>Metazoa</taxon>
        <taxon>Chordata</taxon>
        <taxon>Craniata</taxon>
        <taxon>Vertebrata</taxon>
        <taxon>Euteleostomi</taxon>
        <taxon>Amphibia</taxon>
        <taxon>Batrachia</taxon>
        <taxon>Anura</taxon>
        <taxon>Neobatrachia</taxon>
        <taxon>Ranoidea</taxon>
        <taxon>Ranidae</taxon>
        <taxon>Staurois</taxon>
    </lineage>
</organism>
<dbReference type="Proteomes" id="UP001162483">
    <property type="component" value="Unassembled WGS sequence"/>
</dbReference>
<proteinExistence type="predicted"/>
<accession>A0ABN9DAA9</accession>
<evidence type="ECO:0000313" key="1">
    <source>
        <dbReference type="EMBL" id="CAI9569248.1"/>
    </source>
</evidence>
<name>A0ABN9DAA9_9NEOB</name>
<sequence>SLLQNRWPSNSRTPAIGQTRSLTITGPAPWFFEKYSATRNPLSCTYKSCSSRDSSWRSPNTSRPTCTCIPSPEPEASAVYLVGLFEGQITLQKCTPDGFWIRFCLQFTLHAVSVQF</sequence>
<dbReference type="EMBL" id="CATNWA010014225">
    <property type="protein sequence ID" value="CAI9569248.1"/>
    <property type="molecule type" value="Genomic_DNA"/>
</dbReference>
<protein>
    <submittedName>
        <fullName evidence="1">Uncharacterized protein</fullName>
    </submittedName>
</protein>